<evidence type="ECO:0000256" key="5">
    <source>
        <dbReference type="ARBA" id="ARBA00022705"/>
    </source>
</evidence>
<evidence type="ECO:0000313" key="10">
    <source>
        <dbReference type="EMBL" id="KAK8892492.1"/>
    </source>
</evidence>
<dbReference type="Pfam" id="PF03175">
    <property type="entry name" value="DNA_pol_B_2"/>
    <property type="match status" value="1"/>
</dbReference>
<comment type="caution">
    <text evidence="10">The sequence shown here is derived from an EMBL/GenBank/DDBJ whole genome shotgun (WGS) entry which is preliminary data.</text>
</comment>
<dbReference type="PANTHER" id="PTHR48144">
    <property type="entry name" value="DNA-DIRECTED DNA POLYMERASE"/>
    <property type="match status" value="1"/>
</dbReference>
<accession>A0ABR2KMW9</accession>
<evidence type="ECO:0000256" key="6">
    <source>
        <dbReference type="ARBA" id="ARBA00022932"/>
    </source>
</evidence>
<comment type="similarity">
    <text evidence="1">Belongs to the DNA polymerase type-B family.</text>
</comment>
<dbReference type="SUPFAM" id="SSF56672">
    <property type="entry name" value="DNA/RNA polymerases"/>
    <property type="match status" value="1"/>
</dbReference>
<evidence type="ECO:0000256" key="8">
    <source>
        <dbReference type="ARBA" id="ARBA00049244"/>
    </source>
</evidence>
<comment type="catalytic activity">
    <reaction evidence="8">
        <text>DNA(n) + a 2'-deoxyribonucleoside 5'-triphosphate = DNA(n+1) + diphosphate</text>
        <dbReference type="Rhea" id="RHEA:22508"/>
        <dbReference type="Rhea" id="RHEA-COMP:17339"/>
        <dbReference type="Rhea" id="RHEA-COMP:17340"/>
        <dbReference type="ChEBI" id="CHEBI:33019"/>
        <dbReference type="ChEBI" id="CHEBI:61560"/>
        <dbReference type="ChEBI" id="CHEBI:173112"/>
        <dbReference type="EC" id="2.7.7.7"/>
    </reaction>
</comment>
<organism evidence="10 11">
    <name type="scientific">Tritrichomonas musculus</name>
    <dbReference type="NCBI Taxonomy" id="1915356"/>
    <lineage>
        <taxon>Eukaryota</taxon>
        <taxon>Metamonada</taxon>
        <taxon>Parabasalia</taxon>
        <taxon>Tritrichomonadida</taxon>
        <taxon>Tritrichomonadidae</taxon>
        <taxon>Tritrichomonas</taxon>
    </lineage>
</organism>
<feature type="domain" description="DNA-directed DNA polymerase family B mitochondria/virus" evidence="9">
    <location>
        <begin position="55"/>
        <end position="276"/>
    </location>
</feature>
<protein>
    <recommendedName>
        <fullName evidence="2">DNA-directed DNA polymerase</fullName>
        <ecNumber evidence="2">2.7.7.7</ecNumber>
    </recommendedName>
</protein>
<evidence type="ECO:0000259" key="9">
    <source>
        <dbReference type="Pfam" id="PF03175"/>
    </source>
</evidence>
<gene>
    <name evidence="10" type="ORF">M9Y10_029721</name>
</gene>
<dbReference type="InterPro" id="IPR036397">
    <property type="entry name" value="RNaseH_sf"/>
</dbReference>
<evidence type="ECO:0000256" key="3">
    <source>
        <dbReference type="ARBA" id="ARBA00022679"/>
    </source>
</evidence>
<evidence type="ECO:0000313" key="11">
    <source>
        <dbReference type="Proteomes" id="UP001470230"/>
    </source>
</evidence>
<evidence type="ECO:0000256" key="4">
    <source>
        <dbReference type="ARBA" id="ARBA00022695"/>
    </source>
</evidence>
<reference evidence="10 11" key="1">
    <citation type="submission" date="2024-04" db="EMBL/GenBank/DDBJ databases">
        <title>Tritrichomonas musculus Genome.</title>
        <authorList>
            <person name="Alves-Ferreira E."/>
            <person name="Grigg M."/>
            <person name="Lorenzi H."/>
            <person name="Galac M."/>
        </authorList>
    </citation>
    <scope>NUCLEOTIDE SEQUENCE [LARGE SCALE GENOMIC DNA]</scope>
    <source>
        <strain evidence="10 11">EAF2021</strain>
    </source>
</reference>
<name>A0ABR2KMW9_9EUKA</name>
<evidence type="ECO:0000256" key="1">
    <source>
        <dbReference type="ARBA" id="ARBA00005755"/>
    </source>
</evidence>
<proteinExistence type="inferred from homology"/>
<keyword evidence="7" id="KW-0238">DNA-binding</keyword>
<dbReference type="PANTHER" id="PTHR48144:SF2">
    <property type="entry name" value="DNA-DIRECTED DNA POLYMERASE"/>
    <property type="match status" value="1"/>
</dbReference>
<keyword evidence="11" id="KW-1185">Reference proteome</keyword>
<evidence type="ECO:0000256" key="7">
    <source>
        <dbReference type="ARBA" id="ARBA00023125"/>
    </source>
</evidence>
<keyword evidence="6" id="KW-0239">DNA-directed DNA polymerase</keyword>
<dbReference type="EC" id="2.7.7.7" evidence="2"/>
<dbReference type="Gene3D" id="3.30.420.10">
    <property type="entry name" value="Ribonuclease H-like superfamily/Ribonuclease H"/>
    <property type="match status" value="1"/>
</dbReference>
<dbReference type="Proteomes" id="UP001470230">
    <property type="component" value="Unassembled WGS sequence"/>
</dbReference>
<dbReference type="InterPro" id="IPR012337">
    <property type="entry name" value="RNaseH-like_sf"/>
</dbReference>
<evidence type="ECO:0000256" key="2">
    <source>
        <dbReference type="ARBA" id="ARBA00012417"/>
    </source>
</evidence>
<dbReference type="SUPFAM" id="SSF53098">
    <property type="entry name" value="Ribonuclease H-like"/>
    <property type="match status" value="1"/>
</dbReference>
<sequence length="295" mass="34130">MCVVYKDNGNIKREFTGEDCDQQFLDFLPDVNIKDLAVMKINDILTSAEKELDVSYKNGICRSVIKGTKVMKTDVKYKGKTLHFKDTLPILTCKLSELPKMFIIPDTQKEILPYKYYTLDGLNNGAICVISQAGLTEDSIWNDEDRESFIHNIDNIPGCRIDEDHFNMWKYAWFYYHQDVNILRLGFSEFRKGFKKDFEIDPYNFISISSLANEAFKHRVYYPNGNLYEIGGIVSKFCAQAVYGGRCMTAYNKRWHVIVPLCDFDAVSLYPQLYPHNNSTTNFSVNNPLMLLKSK</sequence>
<keyword evidence="4" id="KW-0548">Nucleotidyltransferase</keyword>
<keyword evidence="5" id="KW-0235">DNA replication</keyword>
<keyword evidence="3" id="KW-0808">Transferase</keyword>
<dbReference type="InterPro" id="IPR043502">
    <property type="entry name" value="DNA/RNA_pol_sf"/>
</dbReference>
<dbReference type="EMBL" id="JAPFFF010000004">
    <property type="protein sequence ID" value="KAK8892492.1"/>
    <property type="molecule type" value="Genomic_DNA"/>
</dbReference>
<dbReference type="InterPro" id="IPR004868">
    <property type="entry name" value="DNA-dir_DNA_pol_B_mt/vir"/>
</dbReference>